<dbReference type="InterPro" id="IPR029058">
    <property type="entry name" value="AB_hydrolase_fold"/>
</dbReference>
<dbReference type="PRINTS" id="PR00111">
    <property type="entry name" value="ABHYDROLASE"/>
</dbReference>
<accession>A0ABV9I0N3</accession>
<name>A0ABV9I0N3_9FLAO</name>
<reference evidence="3" key="1">
    <citation type="journal article" date="2019" name="Int. J. Syst. Evol. Microbiol.">
        <title>The Global Catalogue of Microorganisms (GCM) 10K type strain sequencing project: providing services to taxonomists for standard genome sequencing and annotation.</title>
        <authorList>
            <consortium name="The Broad Institute Genomics Platform"/>
            <consortium name="The Broad Institute Genome Sequencing Center for Infectious Disease"/>
            <person name="Wu L."/>
            <person name="Ma J."/>
        </authorList>
    </citation>
    <scope>NUCLEOTIDE SEQUENCE [LARGE SCALE GENOMIC DNA]</scope>
    <source>
        <strain evidence="3">YJ-61-S</strain>
    </source>
</reference>
<dbReference type="Proteomes" id="UP001596043">
    <property type="component" value="Unassembled WGS sequence"/>
</dbReference>
<evidence type="ECO:0000313" key="3">
    <source>
        <dbReference type="Proteomes" id="UP001596043"/>
    </source>
</evidence>
<dbReference type="InterPro" id="IPR000639">
    <property type="entry name" value="Epox_hydrolase-like"/>
</dbReference>
<dbReference type="GO" id="GO:0016787">
    <property type="term" value="F:hydrolase activity"/>
    <property type="evidence" value="ECO:0007669"/>
    <property type="project" value="UniProtKB-KW"/>
</dbReference>
<dbReference type="Pfam" id="PF00561">
    <property type="entry name" value="Abhydrolase_1"/>
    <property type="match status" value="1"/>
</dbReference>
<feature type="domain" description="AB hydrolase-1" evidence="1">
    <location>
        <begin position="67"/>
        <end position="178"/>
    </location>
</feature>
<dbReference type="Gene3D" id="3.40.50.1820">
    <property type="entry name" value="alpha/beta hydrolase"/>
    <property type="match status" value="1"/>
</dbReference>
<dbReference type="SUPFAM" id="SSF53474">
    <property type="entry name" value="alpha/beta-Hydrolases"/>
    <property type="match status" value="1"/>
</dbReference>
<evidence type="ECO:0000313" key="2">
    <source>
        <dbReference type="EMBL" id="MFC4635320.1"/>
    </source>
</evidence>
<dbReference type="RefSeq" id="WP_379980427.1">
    <property type="nucleotide sequence ID" value="NZ_JBHSFV010000010.1"/>
</dbReference>
<dbReference type="InterPro" id="IPR050266">
    <property type="entry name" value="AB_hydrolase_sf"/>
</dbReference>
<organism evidence="2 3">
    <name type="scientific">Dokdonia ponticola</name>
    <dbReference type="NCBI Taxonomy" id="2041041"/>
    <lineage>
        <taxon>Bacteria</taxon>
        <taxon>Pseudomonadati</taxon>
        <taxon>Bacteroidota</taxon>
        <taxon>Flavobacteriia</taxon>
        <taxon>Flavobacteriales</taxon>
        <taxon>Flavobacteriaceae</taxon>
        <taxon>Dokdonia</taxon>
    </lineage>
</organism>
<keyword evidence="2" id="KW-0378">Hydrolase</keyword>
<evidence type="ECO:0000259" key="1">
    <source>
        <dbReference type="Pfam" id="PF00561"/>
    </source>
</evidence>
<dbReference type="PANTHER" id="PTHR43798">
    <property type="entry name" value="MONOACYLGLYCEROL LIPASE"/>
    <property type="match status" value="1"/>
</dbReference>
<proteinExistence type="predicted"/>
<gene>
    <name evidence="2" type="ORF">ACFO3O_15530</name>
</gene>
<dbReference type="EMBL" id="JBHSFV010000010">
    <property type="protein sequence ID" value="MFC4635320.1"/>
    <property type="molecule type" value="Genomic_DNA"/>
</dbReference>
<comment type="caution">
    <text evidence="2">The sequence shown here is derived from an EMBL/GenBank/DDBJ whole genome shotgun (WGS) entry which is preliminary data.</text>
</comment>
<dbReference type="PANTHER" id="PTHR43798:SF33">
    <property type="entry name" value="HYDROLASE, PUTATIVE (AFU_ORTHOLOGUE AFUA_2G14860)-RELATED"/>
    <property type="match status" value="1"/>
</dbReference>
<dbReference type="PRINTS" id="PR00412">
    <property type="entry name" value="EPOXHYDRLASE"/>
</dbReference>
<keyword evidence="3" id="KW-1185">Reference proteome</keyword>
<protein>
    <submittedName>
        <fullName evidence="2">Alpha/beta fold hydrolase</fullName>
    </submittedName>
</protein>
<dbReference type="InterPro" id="IPR000073">
    <property type="entry name" value="AB_hydrolase_1"/>
</dbReference>
<sequence length="331" mass="37894">MKKIGKTILVLVLFIIVLLFVYAKTDKSPDEDTISDQLKNWKSNSEVFQFQQFNISYFDTKDASKEVILLLHGYPTSSFDWSLLWDDLKKDYRLVAVDMLGFGLSDKPSNHNYSIALQADLQEAVLKNLHIKRFHILAHDYGDNVAQEMIARFMESGSKYPFEIRSATLLNGGLFPETHKPTKVQSLLASPVGGLISPLVNQSLFENSFKKVFAERSLPSKQDLIDQWYLICQNEGNRINHKLVHASRDRIINKDRWKNTLVQKRIPILFINGLQDPVTGKETVELYRKIVSNPKLVTLDSIGHFPQLEAPKVVQKYLVMFLNDPEIISGE</sequence>